<keyword evidence="3" id="KW-0645">Protease</keyword>
<accession>A0A8S1SH98</accession>
<dbReference type="Proteomes" id="UP000689195">
    <property type="component" value="Unassembled WGS sequence"/>
</dbReference>
<feature type="domain" description="Peptidase C1A papain C-terminal" evidence="13">
    <location>
        <begin position="119"/>
        <end position="319"/>
    </location>
</feature>
<evidence type="ECO:0000256" key="5">
    <source>
        <dbReference type="ARBA" id="ARBA00022801"/>
    </source>
</evidence>
<evidence type="ECO:0000256" key="4">
    <source>
        <dbReference type="ARBA" id="ARBA00022729"/>
    </source>
</evidence>
<dbReference type="SMART" id="SM00645">
    <property type="entry name" value="Pept_C1"/>
    <property type="match status" value="1"/>
</dbReference>
<evidence type="ECO:0000256" key="10">
    <source>
        <dbReference type="ARBA" id="ARBA00038911"/>
    </source>
</evidence>
<keyword evidence="7" id="KW-0865">Zymogen</keyword>
<dbReference type="OrthoDB" id="190265at2759"/>
<dbReference type="SMART" id="SM00848">
    <property type="entry name" value="Inhibitor_I29"/>
    <property type="match status" value="1"/>
</dbReference>
<feature type="chain" id="PRO_5035899016" description="cathepsin L" evidence="12">
    <location>
        <begin position="17"/>
        <end position="321"/>
    </location>
</feature>
<evidence type="ECO:0000256" key="2">
    <source>
        <dbReference type="ARBA" id="ARBA00022525"/>
    </source>
</evidence>
<dbReference type="FunFam" id="3.90.70.10:FF:000104">
    <property type="entry name" value="Cathepsin L 1"/>
    <property type="match status" value="1"/>
</dbReference>
<comment type="subcellular location">
    <subcellularLocation>
        <location evidence="1">Secreted</location>
    </subcellularLocation>
</comment>
<dbReference type="PROSITE" id="PS00139">
    <property type="entry name" value="THIOL_PROTEASE_CYS"/>
    <property type="match status" value="1"/>
</dbReference>
<keyword evidence="8" id="KW-1015">Disulfide bond</keyword>
<dbReference type="InterPro" id="IPR025660">
    <property type="entry name" value="Pept_his_AS"/>
</dbReference>
<dbReference type="EMBL" id="CAJJDO010000007">
    <property type="protein sequence ID" value="CAD8138629.1"/>
    <property type="molecule type" value="Genomic_DNA"/>
</dbReference>
<evidence type="ECO:0000256" key="7">
    <source>
        <dbReference type="ARBA" id="ARBA00023145"/>
    </source>
</evidence>
<sequence length="321" mass="36611">MEKSLLIAGFLSLLSACIYFQKINELSDEYQLKIIIKYQEWQQKYNKRYLNQNEQMYRFSIYQQNIIKIENFNSQNNSYKQKINKFGDLTDQEFYTKYLTLQMPQRLQNIPRNEESFVVQNAIDWVEKGKVPAIKDQGDCGSCWAFSAVGALEINTHIQFNEITDLSEQDLVDCAGPYGNAGCDGGWMESALDYIIDKGIAETNIYPYTGQDGICKTVIRRFKRVIGYVDLEGCQNISDALQQQSISVGVDATNWRFYSSGVFSDCKKYLNHGVVLVGINKNGIWKIRNSWGQDWGEQGYINLASGDTCGVCLTGSYAILQ</sequence>
<name>A0A8S1SH98_9CILI</name>
<feature type="domain" description="Cathepsin propeptide inhibitor" evidence="14">
    <location>
        <begin position="38"/>
        <end position="94"/>
    </location>
</feature>
<evidence type="ECO:0000256" key="11">
    <source>
        <dbReference type="ARBA" id="ARBA00053662"/>
    </source>
</evidence>
<feature type="signal peptide" evidence="12">
    <location>
        <begin position="1"/>
        <end position="16"/>
    </location>
</feature>
<keyword evidence="16" id="KW-1185">Reference proteome</keyword>
<evidence type="ECO:0000256" key="8">
    <source>
        <dbReference type="ARBA" id="ARBA00023157"/>
    </source>
</evidence>
<dbReference type="GO" id="GO:0005576">
    <property type="term" value="C:extracellular region"/>
    <property type="evidence" value="ECO:0007669"/>
    <property type="project" value="UniProtKB-SubCell"/>
</dbReference>
<reference evidence="15" key="1">
    <citation type="submission" date="2021-01" db="EMBL/GenBank/DDBJ databases">
        <authorList>
            <consortium name="Genoscope - CEA"/>
            <person name="William W."/>
        </authorList>
    </citation>
    <scope>NUCLEOTIDE SEQUENCE</scope>
</reference>
<organism evidence="15 16">
    <name type="scientific">Paramecium pentaurelia</name>
    <dbReference type="NCBI Taxonomy" id="43138"/>
    <lineage>
        <taxon>Eukaryota</taxon>
        <taxon>Sar</taxon>
        <taxon>Alveolata</taxon>
        <taxon>Ciliophora</taxon>
        <taxon>Intramacronucleata</taxon>
        <taxon>Oligohymenophorea</taxon>
        <taxon>Peniculida</taxon>
        <taxon>Parameciidae</taxon>
        <taxon>Paramecium</taxon>
    </lineage>
</organism>
<evidence type="ECO:0000256" key="1">
    <source>
        <dbReference type="ARBA" id="ARBA00004613"/>
    </source>
</evidence>
<dbReference type="PROSITE" id="PS51257">
    <property type="entry name" value="PROKAR_LIPOPROTEIN"/>
    <property type="match status" value="1"/>
</dbReference>
<evidence type="ECO:0000313" key="16">
    <source>
        <dbReference type="Proteomes" id="UP000689195"/>
    </source>
</evidence>
<dbReference type="InterPro" id="IPR039417">
    <property type="entry name" value="Peptidase_C1A_papain-like"/>
</dbReference>
<dbReference type="InterPro" id="IPR000668">
    <property type="entry name" value="Peptidase_C1A_C"/>
</dbReference>
<evidence type="ECO:0000256" key="9">
    <source>
        <dbReference type="ARBA" id="ARBA00036319"/>
    </source>
</evidence>
<evidence type="ECO:0000256" key="6">
    <source>
        <dbReference type="ARBA" id="ARBA00022807"/>
    </source>
</evidence>
<evidence type="ECO:0000256" key="3">
    <source>
        <dbReference type="ARBA" id="ARBA00022670"/>
    </source>
</evidence>
<comment type="caution">
    <text evidence="15">The sequence shown here is derived from an EMBL/GenBank/DDBJ whole genome shotgun (WGS) entry which is preliminary data.</text>
</comment>
<keyword evidence="5" id="KW-0378">Hydrolase</keyword>
<keyword evidence="6" id="KW-0788">Thiol protease</keyword>
<dbReference type="AlphaFoldDB" id="A0A8S1SH98"/>
<dbReference type="InterPro" id="IPR013201">
    <property type="entry name" value="Prot_inhib_I29"/>
</dbReference>
<keyword evidence="2" id="KW-0964">Secreted</keyword>
<evidence type="ECO:0000313" key="15">
    <source>
        <dbReference type="EMBL" id="CAD8138629.1"/>
    </source>
</evidence>
<dbReference type="PROSITE" id="PS00639">
    <property type="entry name" value="THIOL_PROTEASE_HIS"/>
    <property type="match status" value="1"/>
</dbReference>
<comment type="function">
    <text evidence="11">May be involved in extracellular digestion.</text>
</comment>
<dbReference type="CDD" id="cd02248">
    <property type="entry name" value="Peptidase_C1A"/>
    <property type="match status" value="1"/>
</dbReference>
<dbReference type="EC" id="3.4.22.15" evidence="10"/>
<comment type="catalytic activity">
    <reaction evidence="9">
        <text>Specificity close to that of papain. As compared to cathepsin B, cathepsin L exhibits higher activity toward protein substrates, but has little activity on Z-Arg-Arg-NHMec, and no peptidyl-dipeptidase activity.</text>
        <dbReference type="EC" id="3.4.22.15"/>
    </reaction>
</comment>
<dbReference type="Pfam" id="PF08246">
    <property type="entry name" value="Inhibitor_I29"/>
    <property type="match status" value="1"/>
</dbReference>
<evidence type="ECO:0000259" key="14">
    <source>
        <dbReference type="SMART" id="SM00848"/>
    </source>
</evidence>
<gene>
    <name evidence="15" type="ORF">PPENT_87.1.T0070212</name>
</gene>
<evidence type="ECO:0000256" key="12">
    <source>
        <dbReference type="SAM" id="SignalP"/>
    </source>
</evidence>
<dbReference type="Pfam" id="PF00112">
    <property type="entry name" value="Peptidase_C1"/>
    <property type="match status" value="1"/>
</dbReference>
<dbReference type="GO" id="GO:0006508">
    <property type="term" value="P:proteolysis"/>
    <property type="evidence" value="ECO:0007669"/>
    <property type="project" value="UniProtKB-KW"/>
</dbReference>
<keyword evidence="4 12" id="KW-0732">Signal</keyword>
<dbReference type="GO" id="GO:0004197">
    <property type="term" value="F:cysteine-type endopeptidase activity"/>
    <property type="evidence" value="ECO:0007669"/>
    <property type="project" value="UniProtKB-EC"/>
</dbReference>
<protein>
    <recommendedName>
        <fullName evidence="10">cathepsin L</fullName>
        <ecNumber evidence="10">3.4.22.15</ecNumber>
    </recommendedName>
</protein>
<dbReference type="InterPro" id="IPR000169">
    <property type="entry name" value="Pept_cys_AS"/>
</dbReference>
<evidence type="ECO:0000259" key="13">
    <source>
        <dbReference type="SMART" id="SM00645"/>
    </source>
</evidence>
<proteinExistence type="predicted"/>